<dbReference type="Proteomes" id="UP000183190">
    <property type="component" value="Unassembled WGS sequence"/>
</dbReference>
<dbReference type="SUPFAM" id="SSF50249">
    <property type="entry name" value="Nucleic acid-binding proteins"/>
    <property type="match status" value="1"/>
</dbReference>
<reference evidence="8 9" key="1">
    <citation type="submission" date="2016-10" db="EMBL/GenBank/DDBJ databases">
        <authorList>
            <person name="de Groot N.N."/>
        </authorList>
    </citation>
    <scope>NUCLEOTIDE SEQUENCE [LARGE SCALE GENOMIC DNA]</scope>
    <source>
        <strain evidence="8 9">YAD2003</strain>
    </source>
</reference>
<dbReference type="HAMAP" id="MF_00031">
    <property type="entry name" value="DNA_HJ_migration_RuvA"/>
    <property type="match status" value="1"/>
</dbReference>
<dbReference type="Pfam" id="PF01330">
    <property type="entry name" value="RuvA_N"/>
    <property type="match status" value="1"/>
</dbReference>
<dbReference type="GO" id="GO:0000400">
    <property type="term" value="F:four-way junction DNA binding"/>
    <property type="evidence" value="ECO:0007669"/>
    <property type="project" value="UniProtKB-UniRule"/>
</dbReference>
<dbReference type="CDD" id="cd14332">
    <property type="entry name" value="UBA_RuvA_C"/>
    <property type="match status" value="1"/>
</dbReference>
<dbReference type="Pfam" id="PF07499">
    <property type="entry name" value="RuvA_C"/>
    <property type="match status" value="1"/>
</dbReference>
<dbReference type="RefSeq" id="WP_074715929.1">
    <property type="nucleotide sequence ID" value="NZ_FNWV01000004.1"/>
</dbReference>
<keyword evidence="1 6" id="KW-0963">Cytoplasm</keyword>
<keyword evidence="5 6" id="KW-0234">DNA repair</keyword>
<protein>
    <recommendedName>
        <fullName evidence="6">Holliday junction branch migration complex subunit RuvA</fullName>
    </recommendedName>
</protein>
<evidence type="ECO:0000256" key="2">
    <source>
        <dbReference type="ARBA" id="ARBA00022763"/>
    </source>
</evidence>
<gene>
    <name evidence="6" type="primary">ruvA</name>
    <name evidence="8" type="ORF">SAMN02910265_01481</name>
</gene>
<dbReference type="SUPFAM" id="SSF47781">
    <property type="entry name" value="RuvA domain 2-like"/>
    <property type="match status" value="1"/>
</dbReference>
<keyword evidence="8" id="KW-0378">Hydrolase</keyword>
<comment type="subunit">
    <text evidence="6">Homotetramer. Forms an RuvA(8)-RuvB(12)-Holliday junction (HJ) complex. HJ DNA is sandwiched between 2 RuvA tetramers; dsDNA enters through RuvA and exits via RuvB. An RuvB hexamer assembles on each DNA strand where it exits the tetramer. Each RuvB hexamer is contacted by two RuvA subunits (via domain III) on 2 adjacent RuvB subunits; this complex drives branch migration. In the full resolvosome a probable DNA-RuvA(4)-RuvB(12)-RuvC(2) complex forms which resolves the HJ.</text>
</comment>
<dbReference type="InterPro" id="IPR003583">
    <property type="entry name" value="Hlx-hairpin-Hlx_DNA-bd_motif"/>
</dbReference>
<dbReference type="GO" id="GO:0005737">
    <property type="term" value="C:cytoplasm"/>
    <property type="evidence" value="ECO:0007669"/>
    <property type="project" value="UniProtKB-SubCell"/>
</dbReference>
<evidence type="ECO:0000256" key="6">
    <source>
        <dbReference type="HAMAP-Rule" id="MF_00031"/>
    </source>
</evidence>
<evidence type="ECO:0000256" key="1">
    <source>
        <dbReference type="ARBA" id="ARBA00022490"/>
    </source>
</evidence>
<keyword evidence="4 6" id="KW-0233">DNA recombination</keyword>
<accession>A0A1H6J6V6</accession>
<evidence type="ECO:0000256" key="3">
    <source>
        <dbReference type="ARBA" id="ARBA00023125"/>
    </source>
</evidence>
<comment type="domain">
    <text evidence="6">Has three domains with a flexible linker between the domains II and III and assumes an 'L' shape. Domain III is highly mobile and contacts RuvB.</text>
</comment>
<evidence type="ECO:0000313" key="8">
    <source>
        <dbReference type="EMBL" id="SEH56457.1"/>
    </source>
</evidence>
<dbReference type="InterPro" id="IPR000085">
    <property type="entry name" value="RuvA"/>
</dbReference>
<proteinExistence type="inferred from homology"/>
<dbReference type="InterPro" id="IPR012340">
    <property type="entry name" value="NA-bd_OB-fold"/>
</dbReference>
<name>A0A1H6J6V6_RUMFL</name>
<dbReference type="InterPro" id="IPR013849">
    <property type="entry name" value="DNA_helicase_Holl-junc_RuvA_I"/>
</dbReference>
<dbReference type="EMBL" id="FNWV01000004">
    <property type="protein sequence ID" value="SEH56457.1"/>
    <property type="molecule type" value="Genomic_DNA"/>
</dbReference>
<dbReference type="GO" id="GO:0005524">
    <property type="term" value="F:ATP binding"/>
    <property type="evidence" value="ECO:0007669"/>
    <property type="project" value="InterPro"/>
</dbReference>
<feature type="domain" description="Helix-hairpin-helix DNA-binding motif class 1" evidence="7">
    <location>
        <begin position="108"/>
        <end position="127"/>
    </location>
</feature>
<keyword evidence="2 6" id="KW-0227">DNA damage</keyword>
<keyword evidence="8" id="KW-0347">Helicase</keyword>
<comment type="function">
    <text evidence="6">The RuvA-RuvB-RuvC complex processes Holliday junction (HJ) DNA during genetic recombination and DNA repair, while the RuvA-RuvB complex plays an important role in the rescue of blocked DNA replication forks via replication fork reversal (RFR). RuvA specifically binds to HJ cruciform DNA, conferring on it an open structure. The RuvB hexamer acts as an ATP-dependent pump, pulling dsDNA into and through the RuvAB complex. HJ branch migration allows RuvC to scan DNA until it finds its consensus sequence, where it cleaves and resolves the cruciform DNA.</text>
</comment>
<dbReference type="InterPro" id="IPR010994">
    <property type="entry name" value="RuvA_2-like"/>
</dbReference>
<sequence length="207" mass="21981">MIYSVRGKLTVKELGFVVIECGGVGYGCKTSYNTVSRLGEIGSEEMLYTYLYVREDVVELFGFATLQELSCFKLLISVSGVGPKAATSILSDVSPERFALLVASGDSKAFTKTKGIGAKTAQRIVLELKDKISSESISGSISSDAAQFANIPSEGASSSVSEALEALMVLGYSQGEAAPILGKLDPALSTQELIKETLRLMAAKNMR</sequence>
<comment type="subcellular location">
    <subcellularLocation>
        <location evidence="6">Cytoplasm</location>
    </subcellularLocation>
</comment>
<comment type="caution">
    <text evidence="6">Lacks conserved residue(s) required for the propagation of feature annotation.</text>
</comment>
<dbReference type="GO" id="GO:0048476">
    <property type="term" value="C:Holliday junction resolvase complex"/>
    <property type="evidence" value="ECO:0007669"/>
    <property type="project" value="UniProtKB-UniRule"/>
</dbReference>
<keyword evidence="8" id="KW-0067">ATP-binding</keyword>
<dbReference type="SMART" id="SM00278">
    <property type="entry name" value="HhH1"/>
    <property type="match status" value="2"/>
</dbReference>
<dbReference type="SUPFAM" id="SSF46929">
    <property type="entry name" value="DNA helicase RuvA subunit, C-terminal domain"/>
    <property type="match status" value="1"/>
</dbReference>
<dbReference type="GO" id="GO:0009379">
    <property type="term" value="C:Holliday junction helicase complex"/>
    <property type="evidence" value="ECO:0007669"/>
    <property type="project" value="InterPro"/>
</dbReference>
<evidence type="ECO:0000259" key="7">
    <source>
        <dbReference type="SMART" id="SM00278"/>
    </source>
</evidence>
<comment type="similarity">
    <text evidence="6">Belongs to the RuvA family.</text>
</comment>
<dbReference type="GO" id="GO:0009378">
    <property type="term" value="F:four-way junction helicase activity"/>
    <property type="evidence" value="ECO:0007669"/>
    <property type="project" value="InterPro"/>
</dbReference>
<dbReference type="InterPro" id="IPR011114">
    <property type="entry name" value="RuvA_C"/>
</dbReference>
<evidence type="ECO:0000313" key="9">
    <source>
        <dbReference type="Proteomes" id="UP000183190"/>
    </source>
</evidence>
<feature type="region of interest" description="Domain I" evidence="6">
    <location>
        <begin position="1"/>
        <end position="64"/>
    </location>
</feature>
<dbReference type="GO" id="GO:0006281">
    <property type="term" value="P:DNA repair"/>
    <property type="evidence" value="ECO:0007669"/>
    <property type="project" value="UniProtKB-UniRule"/>
</dbReference>
<dbReference type="InterPro" id="IPR036267">
    <property type="entry name" value="RuvA_C_sf"/>
</dbReference>
<keyword evidence="3 6" id="KW-0238">DNA-binding</keyword>
<organism evidence="8 9">
    <name type="scientific">Ruminococcus flavefaciens</name>
    <dbReference type="NCBI Taxonomy" id="1265"/>
    <lineage>
        <taxon>Bacteria</taxon>
        <taxon>Bacillati</taxon>
        <taxon>Bacillota</taxon>
        <taxon>Clostridia</taxon>
        <taxon>Eubacteriales</taxon>
        <taxon>Oscillospiraceae</taxon>
        <taxon>Ruminococcus</taxon>
    </lineage>
</organism>
<evidence type="ECO:0000256" key="4">
    <source>
        <dbReference type="ARBA" id="ARBA00023172"/>
    </source>
</evidence>
<dbReference type="NCBIfam" id="TIGR00084">
    <property type="entry name" value="ruvA"/>
    <property type="match status" value="1"/>
</dbReference>
<dbReference type="AlphaFoldDB" id="A0A1H6J6V6"/>
<dbReference type="OrthoDB" id="5293449at2"/>
<dbReference type="Gene3D" id="1.10.150.20">
    <property type="entry name" value="5' to 3' exonuclease, C-terminal subdomain"/>
    <property type="match status" value="1"/>
</dbReference>
<keyword evidence="8" id="KW-0547">Nucleotide-binding</keyword>
<dbReference type="Gene3D" id="1.10.8.10">
    <property type="entry name" value="DNA helicase RuvA subunit, C-terminal domain"/>
    <property type="match status" value="1"/>
</dbReference>
<dbReference type="GO" id="GO:0006310">
    <property type="term" value="P:DNA recombination"/>
    <property type="evidence" value="ECO:0007669"/>
    <property type="project" value="UniProtKB-UniRule"/>
</dbReference>
<dbReference type="Pfam" id="PF14520">
    <property type="entry name" value="HHH_5"/>
    <property type="match status" value="1"/>
</dbReference>
<feature type="region of interest" description="Domain III" evidence="6">
    <location>
        <begin position="157"/>
        <end position="207"/>
    </location>
</feature>
<feature type="domain" description="Helix-hairpin-helix DNA-binding motif class 1" evidence="7">
    <location>
        <begin position="73"/>
        <end position="92"/>
    </location>
</feature>
<evidence type="ECO:0000256" key="5">
    <source>
        <dbReference type="ARBA" id="ARBA00023204"/>
    </source>
</evidence>
<dbReference type="Gene3D" id="2.40.50.140">
    <property type="entry name" value="Nucleic acid-binding proteins"/>
    <property type="match status" value="1"/>
</dbReference>